<evidence type="ECO:0000313" key="4">
    <source>
        <dbReference type="Proteomes" id="UP000189796"/>
    </source>
</evidence>
<dbReference type="InterPro" id="IPR028098">
    <property type="entry name" value="Glyco_trans_4-like_N"/>
</dbReference>
<gene>
    <name evidence="3" type="ORF">SAMN05443248_5811</name>
</gene>
<evidence type="ECO:0000313" key="3">
    <source>
        <dbReference type="EMBL" id="SHH71142.1"/>
    </source>
</evidence>
<dbReference type="Pfam" id="PF00534">
    <property type="entry name" value="Glycos_transf_1"/>
    <property type="match status" value="1"/>
</dbReference>
<proteinExistence type="predicted"/>
<evidence type="ECO:0000259" key="2">
    <source>
        <dbReference type="Pfam" id="PF13439"/>
    </source>
</evidence>
<sequence length="374" mass="40702">MIVHSLTVVKPQCLTVLHVIPTLEGGGAERQLAMLATEQARRGYDVHVAVRRTGVHLQVMRGVQLHELGNVRSVDPRLFVAIKRVITAVKPGIVQTWLPQMDILGGVGALAGHIPWIVSERTSGGYYRSEMPSFARLRLWLAKYAAAVVANSRAGARYWQEDGRRSLKLATIHNALDFELIGETVRRGVQDPYATPLILVVGRLDREKAVDVILQAVANLPVDQSVHVLIIGTGSERPALERAIEAASLSERVTLLGYQPDWWRWLGVADGLISMGRFEGNPNVALEAMAGGCPVIVSDTPAHREIADASSALLVPVDDVGALSNAIAQLVGDREAARQRAKRASERVRSMTVAAMADAYDAVYQEVIMNGRNN</sequence>
<dbReference type="EMBL" id="LT670817">
    <property type="protein sequence ID" value="SHH71142.1"/>
    <property type="molecule type" value="Genomic_DNA"/>
</dbReference>
<dbReference type="SUPFAM" id="SSF53756">
    <property type="entry name" value="UDP-Glycosyltransferase/glycogen phosphorylase"/>
    <property type="match status" value="1"/>
</dbReference>
<organism evidence="3 4">
    <name type="scientific">Bradyrhizobium erythrophlei</name>
    <dbReference type="NCBI Taxonomy" id="1437360"/>
    <lineage>
        <taxon>Bacteria</taxon>
        <taxon>Pseudomonadati</taxon>
        <taxon>Pseudomonadota</taxon>
        <taxon>Alphaproteobacteria</taxon>
        <taxon>Hyphomicrobiales</taxon>
        <taxon>Nitrobacteraceae</taxon>
        <taxon>Bradyrhizobium</taxon>
    </lineage>
</organism>
<dbReference type="Gene3D" id="3.40.50.2000">
    <property type="entry name" value="Glycogen Phosphorylase B"/>
    <property type="match status" value="2"/>
</dbReference>
<dbReference type="PANTHER" id="PTHR12526">
    <property type="entry name" value="GLYCOSYLTRANSFERASE"/>
    <property type="match status" value="1"/>
</dbReference>
<dbReference type="Pfam" id="PF13439">
    <property type="entry name" value="Glyco_transf_4"/>
    <property type="match status" value="1"/>
</dbReference>
<dbReference type="Proteomes" id="UP000189796">
    <property type="component" value="Chromosome I"/>
</dbReference>
<name>A0A1M5V796_9BRAD</name>
<feature type="domain" description="Glycosyl transferase family 1" evidence="1">
    <location>
        <begin position="195"/>
        <end position="346"/>
    </location>
</feature>
<feature type="domain" description="Glycosyltransferase subfamily 4-like N-terminal" evidence="2">
    <location>
        <begin position="26"/>
        <end position="179"/>
    </location>
</feature>
<dbReference type="CDD" id="cd03811">
    <property type="entry name" value="GT4_GT28_WabH-like"/>
    <property type="match status" value="1"/>
</dbReference>
<protein>
    <submittedName>
        <fullName evidence="3">Glycosyltransferase involved in cell wall bisynthesis</fullName>
    </submittedName>
</protein>
<accession>A0A1M5V796</accession>
<dbReference type="InterPro" id="IPR001296">
    <property type="entry name" value="Glyco_trans_1"/>
</dbReference>
<evidence type="ECO:0000259" key="1">
    <source>
        <dbReference type="Pfam" id="PF00534"/>
    </source>
</evidence>
<reference evidence="3 4" key="1">
    <citation type="submission" date="2016-11" db="EMBL/GenBank/DDBJ databases">
        <authorList>
            <person name="Jaros S."/>
            <person name="Januszkiewicz K."/>
            <person name="Wedrychowicz H."/>
        </authorList>
    </citation>
    <scope>NUCLEOTIDE SEQUENCE [LARGE SCALE GENOMIC DNA]</scope>
    <source>
        <strain evidence="3 4">GAS138</strain>
    </source>
</reference>
<dbReference type="GO" id="GO:0016757">
    <property type="term" value="F:glycosyltransferase activity"/>
    <property type="evidence" value="ECO:0007669"/>
    <property type="project" value="UniProtKB-ARBA"/>
</dbReference>
<dbReference type="AlphaFoldDB" id="A0A1M5V796"/>
<keyword evidence="3" id="KW-0808">Transferase</keyword>